<keyword evidence="1" id="KW-0472">Membrane</keyword>
<dbReference type="KEGG" id="abaw:D5400_00445"/>
<dbReference type="AlphaFoldDB" id="A0A3Q8XMC8"/>
<keyword evidence="1" id="KW-0812">Transmembrane</keyword>
<dbReference type="Proteomes" id="UP000268192">
    <property type="component" value="Chromosome"/>
</dbReference>
<evidence type="ECO:0000313" key="3">
    <source>
        <dbReference type="EMBL" id="AZN69937.1"/>
    </source>
</evidence>
<dbReference type="OrthoDB" id="7189296at2"/>
<feature type="domain" description="TadE-like" evidence="2">
    <location>
        <begin position="22"/>
        <end position="63"/>
    </location>
</feature>
<dbReference type="Pfam" id="PF07811">
    <property type="entry name" value="TadE"/>
    <property type="match status" value="1"/>
</dbReference>
<dbReference type="InterPro" id="IPR012495">
    <property type="entry name" value="TadE-like_dom"/>
</dbReference>
<reference evidence="3 4" key="1">
    <citation type="submission" date="2018-09" db="EMBL/GenBank/DDBJ databases">
        <title>Marinorhizobium profundi gen. nov., sp. nov., isolated from a deep-sea sediment sample from the New Britain Trench and proposal of Marinorhizobiaceae fam. nov. in the order Rhizobiales of the class Alphaproteobacteria.</title>
        <authorList>
            <person name="Cao J."/>
        </authorList>
    </citation>
    <scope>NUCLEOTIDE SEQUENCE [LARGE SCALE GENOMIC DNA]</scope>
    <source>
        <strain evidence="3 4">WS11</strain>
    </source>
</reference>
<feature type="transmembrane region" description="Helical" evidence="1">
    <location>
        <begin position="21"/>
        <end position="42"/>
    </location>
</feature>
<dbReference type="RefSeq" id="WP_126006611.1">
    <property type="nucleotide sequence ID" value="NZ_CP032509.1"/>
</dbReference>
<sequence length="192" mass="21013">MSTAPKTTFRGLLRRLRGDRSGVGAIEFAFIAPVMIVLYIGAVEVSVAMSVNKKLARASSTVADLITQEQSVTRDKLKSMNTVAQSIMSPYDPTPVAMKITGIWVGTDLVPKVEWSWKPNGGNGEAAYTVGSVVDIPENLKIANTFLLRSEIDYRHDMITSFPITGQTMTGIDMAKTYHLRPRIGERVTCSC</sequence>
<evidence type="ECO:0000313" key="4">
    <source>
        <dbReference type="Proteomes" id="UP000268192"/>
    </source>
</evidence>
<protein>
    <submittedName>
        <fullName evidence="3">Pilus assembly protein</fullName>
    </submittedName>
</protein>
<evidence type="ECO:0000259" key="2">
    <source>
        <dbReference type="Pfam" id="PF07811"/>
    </source>
</evidence>
<proteinExistence type="predicted"/>
<keyword evidence="4" id="KW-1185">Reference proteome</keyword>
<dbReference type="EMBL" id="CP032509">
    <property type="protein sequence ID" value="AZN69937.1"/>
    <property type="molecule type" value="Genomic_DNA"/>
</dbReference>
<keyword evidence="1" id="KW-1133">Transmembrane helix</keyword>
<accession>A0A3Q8XMC8</accession>
<evidence type="ECO:0000256" key="1">
    <source>
        <dbReference type="SAM" id="Phobius"/>
    </source>
</evidence>
<organism evidence="3 4">
    <name type="scientific">Georhizobium profundi</name>
    <dbReference type="NCBI Taxonomy" id="2341112"/>
    <lineage>
        <taxon>Bacteria</taxon>
        <taxon>Pseudomonadati</taxon>
        <taxon>Pseudomonadota</taxon>
        <taxon>Alphaproteobacteria</taxon>
        <taxon>Hyphomicrobiales</taxon>
        <taxon>Rhizobiaceae</taxon>
        <taxon>Georhizobium</taxon>
    </lineage>
</organism>
<gene>
    <name evidence="3" type="ORF">D5400_00445</name>
</gene>
<name>A0A3Q8XMC8_9HYPH</name>